<dbReference type="AlphaFoldDB" id="A0A9P3LF79"/>
<gene>
    <name evidence="2" type="ORF">PsYK624_079030</name>
</gene>
<sequence>MLQKLQAERSYCLPISNSVVRISERSPNAHFRAEVTRLLARLDRKLSKEAQSLSSAYCQHAEIDEDEVRLSPSAALDADVKGTIPCTLSRILRSHVRSPRFKGTGSTAKRADESELPDDFPFVEIDDRSVAMPPLPKAFQAIPWDDLPLGLSGSTLDGTSPGCPAMDASTLPSANGRSLLAILDDVSDSDNVDRAILDNPLGDGTASDSDGNWELGDVDTPCESDCLYEGTSEDEPSSPICSRDSSQSDTLDTPSQSQRDTFADELVLRDDPMDLWTDSCQFSPTALDIPTKISELYLGNEDLLDSDDDLPVNDGERCPIPRSADAADIFETLFDPDDLPPLPTHSNQLTPELRWILYGDDDDELLPIATEDEDGCFDGDGDLLMDEDAAHFIL</sequence>
<name>A0A9P3LF79_9APHY</name>
<proteinExistence type="predicted"/>
<organism evidence="2 3">
    <name type="scientific">Phanerochaete sordida</name>
    <dbReference type="NCBI Taxonomy" id="48140"/>
    <lineage>
        <taxon>Eukaryota</taxon>
        <taxon>Fungi</taxon>
        <taxon>Dikarya</taxon>
        <taxon>Basidiomycota</taxon>
        <taxon>Agaricomycotina</taxon>
        <taxon>Agaricomycetes</taxon>
        <taxon>Polyporales</taxon>
        <taxon>Phanerochaetaceae</taxon>
        <taxon>Phanerochaete</taxon>
    </lineage>
</organism>
<feature type="compositionally biased region" description="Polar residues" evidence="1">
    <location>
        <begin position="239"/>
        <end position="260"/>
    </location>
</feature>
<keyword evidence="3" id="KW-1185">Reference proteome</keyword>
<dbReference type="EMBL" id="BPQB01000023">
    <property type="protein sequence ID" value="GJE91752.1"/>
    <property type="molecule type" value="Genomic_DNA"/>
</dbReference>
<evidence type="ECO:0000313" key="3">
    <source>
        <dbReference type="Proteomes" id="UP000703269"/>
    </source>
</evidence>
<reference evidence="2 3" key="1">
    <citation type="submission" date="2021-08" db="EMBL/GenBank/DDBJ databases">
        <title>Draft Genome Sequence of Phanerochaete sordida strain YK-624.</title>
        <authorList>
            <person name="Mori T."/>
            <person name="Dohra H."/>
            <person name="Suzuki T."/>
            <person name="Kawagishi H."/>
            <person name="Hirai H."/>
        </authorList>
    </citation>
    <scope>NUCLEOTIDE SEQUENCE [LARGE SCALE GENOMIC DNA]</scope>
    <source>
        <strain evidence="2 3">YK-624</strain>
    </source>
</reference>
<protein>
    <submittedName>
        <fullName evidence="2">Uncharacterized protein</fullName>
    </submittedName>
</protein>
<evidence type="ECO:0000313" key="2">
    <source>
        <dbReference type="EMBL" id="GJE91752.1"/>
    </source>
</evidence>
<comment type="caution">
    <text evidence="2">The sequence shown here is derived from an EMBL/GenBank/DDBJ whole genome shotgun (WGS) entry which is preliminary data.</text>
</comment>
<dbReference type="Proteomes" id="UP000703269">
    <property type="component" value="Unassembled WGS sequence"/>
</dbReference>
<accession>A0A9P3LF79</accession>
<evidence type="ECO:0000256" key="1">
    <source>
        <dbReference type="SAM" id="MobiDB-lite"/>
    </source>
</evidence>
<feature type="region of interest" description="Disordered" evidence="1">
    <location>
        <begin position="198"/>
        <end position="261"/>
    </location>
</feature>